<name>A0A448X8U4_9PLAT</name>
<dbReference type="EMBL" id="CAAALY010118179">
    <property type="protein sequence ID" value="VEL31063.1"/>
    <property type="molecule type" value="Genomic_DNA"/>
</dbReference>
<organism evidence="1 2">
    <name type="scientific">Protopolystoma xenopodis</name>
    <dbReference type="NCBI Taxonomy" id="117903"/>
    <lineage>
        <taxon>Eukaryota</taxon>
        <taxon>Metazoa</taxon>
        <taxon>Spiralia</taxon>
        <taxon>Lophotrochozoa</taxon>
        <taxon>Platyhelminthes</taxon>
        <taxon>Monogenea</taxon>
        <taxon>Polyopisthocotylea</taxon>
        <taxon>Polystomatidea</taxon>
        <taxon>Polystomatidae</taxon>
        <taxon>Protopolystoma</taxon>
    </lineage>
</organism>
<proteinExistence type="predicted"/>
<gene>
    <name evidence="1" type="ORF">PXEA_LOCUS24503</name>
</gene>
<reference evidence="1" key="1">
    <citation type="submission" date="2018-11" db="EMBL/GenBank/DDBJ databases">
        <authorList>
            <consortium name="Pathogen Informatics"/>
        </authorList>
    </citation>
    <scope>NUCLEOTIDE SEQUENCE</scope>
</reference>
<dbReference type="Proteomes" id="UP000784294">
    <property type="component" value="Unassembled WGS sequence"/>
</dbReference>
<evidence type="ECO:0000313" key="2">
    <source>
        <dbReference type="Proteomes" id="UP000784294"/>
    </source>
</evidence>
<keyword evidence="2" id="KW-1185">Reference proteome</keyword>
<dbReference type="AlphaFoldDB" id="A0A448X8U4"/>
<sequence>MVQIFTISFLRHGEPSASSINLSLSLQLVLKHLLHGLHPFLKHLFRVCPVLAVVV</sequence>
<evidence type="ECO:0000313" key="1">
    <source>
        <dbReference type="EMBL" id="VEL31063.1"/>
    </source>
</evidence>
<accession>A0A448X8U4</accession>
<protein>
    <submittedName>
        <fullName evidence="1">Uncharacterized protein</fullName>
    </submittedName>
</protein>
<comment type="caution">
    <text evidence="1">The sequence shown here is derived from an EMBL/GenBank/DDBJ whole genome shotgun (WGS) entry which is preliminary data.</text>
</comment>